<evidence type="ECO:0000313" key="3">
    <source>
        <dbReference type="Proteomes" id="UP000824221"/>
    </source>
</evidence>
<reference evidence="2" key="2">
    <citation type="submission" date="2021-04" db="EMBL/GenBank/DDBJ databases">
        <authorList>
            <person name="Gilroy R."/>
        </authorList>
    </citation>
    <scope>NUCLEOTIDE SEQUENCE</scope>
    <source>
        <strain evidence="2">CHK156-179</strain>
    </source>
</reference>
<sequence>MFKMYSAKEVRTLVQRLKEEYDGVLKRQREVTEEIREDNRRLRARLSVLEGQRGEVSEALMRAVAEGERIKKEGSEQAENDRKELRLLAEKCRLLCDRLTAKYPDEEDVSDFQAFTHSLLVYLGEEEQDEPEFDMEEVLNPKYPLDLSKLCKELGLMEEDS</sequence>
<organism evidence="2 3">
    <name type="scientific">Candidatus Gallimonas gallistercoris</name>
    <dbReference type="NCBI Taxonomy" id="2838602"/>
    <lineage>
        <taxon>Bacteria</taxon>
        <taxon>Bacillati</taxon>
        <taxon>Bacillota</taxon>
        <taxon>Clostridia</taxon>
        <taxon>Candidatus Gallimonas</taxon>
    </lineage>
</organism>
<comment type="caution">
    <text evidence="2">The sequence shown here is derived from an EMBL/GenBank/DDBJ whole genome shotgun (WGS) entry which is preliminary data.</text>
</comment>
<evidence type="ECO:0000256" key="1">
    <source>
        <dbReference type="SAM" id="Coils"/>
    </source>
</evidence>
<accession>A0A9D2KFN1</accession>
<name>A0A9D2KFN1_9FIRM</name>
<proteinExistence type="predicted"/>
<reference evidence="2" key="1">
    <citation type="journal article" date="2021" name="PeerJ">
        <title>Extensive microbial diversity within the chicken gut microbiome revealed by metagenomics and culture.</title>
        <authorList>
            <person name="Gilroy R."/>
            <person name="Ravi A."/>
            <person name="Getino M."/>
            <person name="Pursley I."/>
            <person name="Horton D.L."/>
            <person name="Alikhan N.F."/>
            <person name="Baker D."/>
            <person name="Gharbi K."/>
            <person name="Hall N."/>
            <person name="Watson M."/>
            <person name="Adriaenssens E.M."/>
            <person name="Foster-Nyarko E."/>
            <person name="Jarju S."/>
            <person name="Secka A."/>
            <person name="Antonio M."/>
            <person name="Oren A."/>
            <person name="Chaudhuri R.R."/>
            <person name="La Ragione R."/>
            <person name="Hildebrand F."/>
            <person name="Pallen M.J."/>
        </authorList>
    </citation>
    <scope>NUCLEOTIDE SEQUENCE</scope>
    <source>
        <strain evidence="2">CHK156-179</strain>
    </source>
</reference>
<dbReference type="Proteomes" id="UP000824221">
    <property type="component" value="Unassembled WGS sequence"/>
</dbReference>
<dbReference type="AlphaFoldDB" id="A0A9D2KFN1"/>
<gene>
    <name evidence="2" type="ORF">H9797_03590</name>
</gene>
<feature type="coiled-coil region" evidence="1">
    <location>
        <begin position="7"/>
        <end position="52"/>
    </location>
</feature>
<evidence type="ECO:0000313" key="2">
    <source>
        <dbReference type="EMBL" id="HJA02446.1"/>
    </source>
</evidence>
<dbReference type="EMBL" id="DXAJ01000053">
    <property type="protein sequence ID" value="HJA02446.1"/>
    <property type="molecule type" value="Genomic_DNA"/>
</dbReference>
<keyword evidence="1" id="KW-0175">Coiled coil</keyword>
<protein>
    <submittedName>
        <fullName evidence="2">Uncharacterized protein</fullName>
    </submittedName>
</protein>